<proteinExistence type="predicted"/>
<organism evidence="1 2">
    <name type="scientific">Zootermopsis nevadensis</name>
    <name type="common">Dampwood termite</name>
    <dbReference type="NCBI Taxonomy" id="136037"/>
    <lineage>
        <taxon>Eukaryota</taxon>
        <taxon>Metazoa</taxon>
        <taxon>Ecdysozoa</taxon>
        <taxon>Arthropoda</taxon>
        <taxon>Hexapoda</taxon>
        <taxon>Insecta</taxon>
        <taxon>Pterygota</taxon>
        <taxon>Neoptera</taxon>
        <taxon>Polyneoptera</taxon>
        <taxon>Dictyoptera</taxon>
        <taxon>Blattodea</taxon>
        <taxon>Blattoidea</taxon>
        <taxon>Termitoidae</taxon>
        <taxon>Termopsidae</taxon>
        <taxon>Zootermopsis</taxon>
    </lineage>
</organism>
<dbReference type="EMBL" id="KK852952">
    <property type="protein sequence ID" value="KDR13320.1"/>
    <property type="molecule type" value="Genomic_DNA"/>
</dbReference>
<keyword evidence="2" id="KW-1185">Reference proteome</keyword>
<dbReference type="Proteomes" id="UP000027135">
    <property type="component" value="Unassembled WGS sequence"/>
</dbReference>
<accession>A0A067QU09</accession>
<evidence type="ECO:0000313" key="1">
    <source>
        <dbReference type="EMBL" id="KDR13320.1"/>
    </source>
</evidence>
<name>A0A067QU09_ZOONE</name>
<sequence length="236" mass="27109">MEGGKNNIHKINGLMNRASIYQFASRMWNCLCKWCRRYFFTGNCSSYEKQNDENSDLRALITKASVSETSRDIGPEKSTDEYDQKDQYSFSSLFEQHTTKLSDKLAEVSAERDVLLEQINLLKKSIDWLSTENEGQKQEIERLHDAKEVADALRIKYEAITRILNKLRIENSRLKVSLRDKSRVSAENVLAMCSEMAKLSAERDASKTSYEAIAEENSRLKRQSLETLEADGVESE</sequence>
<reference evidence="1 2" key="1">
    <citation type="journal article" date="2014" name="Nat. Commun.">
        <title>Molecular traces of alternative social organization in a termite genome.</title>
        <authorList>
            <person name="Terrapon N."/>
            <person name="Li C."/>
            <person name="Robertson H.M."/>
            <person name="Ji L."/>
            <person name="Meng X."/>
            <person name="Booth W."/>
            <person name="Chen Z."/>
            <person name="Childers C.P."/>
            <person name="Glastad K.M."/>
            <person name="Gokhale K."/>
            <person name="Gowin J."/>
            <person name="Gronenberg W."/>
            <person name="Hermansen R.A."/>
            <person name="Hu H."/>
            <person name="Hunt B.G."/>
            <person name="Huylmans A.K."/>
            <person name="Khalil S.M."/>
            <person name="Mitchell R.D."/>
            <person name="Munoz-Torres M.C."/>
            <person name="Mustard J.A."/>
            <person name="Pan H."/>
            <person name="Reese J.T."/>
            <person name="Scharf M.E."/>
            <person name="Sun F."/>
            <person name="Vogel H."/>
            <person name="Xiao J."/>
            <person name="Yang W."/>
            <person name="Yang Z."/>
            <person name="Yang Z."/>
            <person name="Zhou J."/>
            <person name="Zhu J."/>
            <person name="Brent C.S."/>
            <person name="Elsik C.G."/>
            <person name="Goodisman M.A."/>
            <person name="Liberles D.A."/>
            <person name="Roe R.M."/>
            <person name="Vargo E.L."/>
            <person name="Vilcinskas A."/>
            <person name="Wang J."/>
            <person name="Bornberg-Bauer E."/>
            <person name="Korb J."/>
            <person name="Zhang G."/>
            <person name="Liebig J."/>
        </authorList>
    </citation>
    <scope>NUCLEOTIDE SEQUENCE [LARGE SCALE GENOMIC DNA]</scope>
    <source>
        <tissue evidence="1">Whole organism</tissue>
    </source>
</reference>
<dbReference type="AlphaFoldDB" id="A0A067QU09"/>
<gene>
    <name evidence="1" type="ORF">L798_12945</name>
</gene>
<dbReference type="InParanoid" id="A0A067QU09"/>
<evidence type="ECO:0000313" key="2">
    <source>
        <dbReference type="Proteomes" id="UP000027135"/>
    </source>
</evidence>
<protein>
    <submittedName>
        <fullName evidence="1">Uncharacterized protein</fullName>
    </submittedName>
</protein>